<evidence type="ECO:0000313" key="4">
    <source>
        <dbReference type="EMBL" id="CAB3796676.1"/>
    </source>
</evidence>
<organism evidence="4 5">
    <name type="scientific">Paraburkholderia ultramafica</name>
    <dbReference type="NCBI Taxonomy" id="1544867"/>
    <lineage>
        <taxon>Bacteria</taxon>
        <taxon>Pseudomonadati</taxon>
        <taxon>Pseudomonadota</taxon>
        <taxon>Betaproteobacteria</taxon>
        <taxon>Burkholderiales</taxon>
        <taxon>Burkholderiaceae</taxon>
        <taxon>Paraburkholderia</taxon>
    </lineage>
</organism>
<dbReference type="AlphaFoldDB" id="A0A6S7BR75"/>
<dbReference type="Proteomes" id="UP000494365">
    <property type="component" value="Unassembled WGS sequence"/>
</dbReference>
<feature type="domain" description="AB hydrolase-1" evidence="3">
    <location>
        <begin position="99"/>
        <end position="323"/>
    </location>
</feature>
<dbReference type="SUPFAM" id="SSF53474">
    <property type="entry name" value="alpha/beta-Hydrolases"/>
    <property type="match status" value="1"/>
</dbReference>
<dbReference type="PANTHER" id="PTHR43798">
    <property type="entry name" value="MONOACYLGLYCEROL LIPASE"/>
    <property type="match status" value="1"/>
</dbReference>
<gene>
    <name evidence="4" type="primary">rutD_2</name>
    <name evidence="4" type="ORF">LMG28614_04412</name>
</gene>
<dbReference type="Pfam" id="PF00561">
    <property type="entry name" value="Abhydrolase_1"/>
    <property type="match status" value="1"/>
</dbReference>
<dbReference type="InterPro" id="IPR050266">
    <property type="entry name" value="AB_hydrolase_sf"/>
</dbReference>
<dbReference type="GO" id="GO:0016787">
    <property type="term" value="F:hydrolase activity"/>
    <property type="evidence" value="ECO:0007669"/>
    <property type="project" value="UniProtKB-KW"/>
</dbReference>
<dbReference type="GO" id="GO:0016020">
    <property type="term" value="C:membrane"/>
    <property type="evidence" value="ECO:0007669"/>
    <property type="project" value="TreeGrafter"/>
</dbReference>
<keyword evidence="1 4" id="KW-0378">Hydrolase</keyword>
<feature type="region of interest" description="Disordered" evidence="2">
    <location>
        <begin position="1"/>
        <end position="36"/>
    </location>
</feature>
<evidence type="ECO:0000256" key="2">
    <source>
        <dbReference type="SAM" id="MobiDB-lite"/>
    </source>
</evidence>
<sequence>MPPLLHRSTRPIPATSNPENLNPNRASSRLPNFRDDTDSHNLLQPFGRLLRIQISLVIEAGRGARKRILPLRSLQGARMLVNINGSATRYVLSNEGGGPWLTFIHQLGGDLSVWDQLAGYFRDEYTVLRYDVRGHGKTAVSGKPFSVGDLSDDLATLLDALDAPTTHLVGMSMGGMIAQQFALDHPSRIDHLTIADSTSGTPPEGRAVWDQRAHAARSGGIAALVPTTLSRWLTPDFQAAHPEAVEQIRDVLAHTLPEGYAMACEALRDFDVRSKLGSIRCPTLTVAGRHDPGTPPAMTRAIADAIEGAQFELLDAAHLAPIEQSHRFAALLETFLGRPV</sequence>
<reference evidence="4 5" key="1">
    <citation type="submission" date="2020-04" db="EMBL/GenBank/DDBJ databases">
        <authorList>
            <person name="De Canck E."/>
        </authorList>
    </citation>
    <scope>NUCLEOTIDE SEQUENCE [LARGE SCALE GENOMIC DNA]</scope>
    <source>
        <strain evidence="4 5">LMG 28614</strain>
    </source>
</reference>
<dbReference type="EMBL" id="CADIKK010000021">
    <property type="protein sequence ID" value="CAB3796676.1"/>
    <property type="molecule type" value="Genomic_DNA"/>
</dbReference>
<accession>A0A6S7BR75</accession>
<evidence type="ECO:0000259" key="3">
    <source>
        <dbReference type="Pfam" id="PF00561"/>
    </source>
</evidence>
<evidence type="ECO:0000256" key="1">
    <source>
        <dbReference type="ARBA" id="ARBA00022801"/>
    </source>
</evidence>
<name>A0A6S7BR75_9BURK</name>
<dbReference type="InterPro" id="IPR029058">
    <property type="entry name" value="AB_hydrolase_fold"/>
</dbReference>
<keyword evidence="5" id="KW-1185">Reference proteome</keyword>
<protein>
    <submittedName>
        <fullName evidence="4">Aminoacrylate hydrolase RutD</fullName>
        <ecNumber evidence="4">3.5.1.-</ecNumber>
    </submittedName>
</protein>
<dbReference type="PRINTS" id="PR00111">
    <property type="entry name" value="ABHYDROLASE"/>
</dbReference>
<proteinExistence type="predicted"/>
<dbReference type="EC" id="3.5.1.-" evidence="4"/>
<dbReference type="PANTHER" id="PTHR43798:SF31">
    <property type="entry name" value="AB HYDROLASE SUPERFAMILY PROTEIN YCLE"/>
    <property type="match status" value="1"/>
</dbReference>
<dbReference type="InterPro" id="IPR000073">
    <property type="entry name" value="AB_hydrolase_1"/>
</dbReference>
<feature type="compositionally biased region" description="Polar residues" evidence="2">
    <location>
        <begin position="14"/>
        <end position="30"/>
    </location>
</feature>
<dbReference type="Gene3D" id="3.40.50.1820">
    <property type="entry name" value="alpha/beta hydrolase"/>
    <property type="match status" value="1"/>
</dbReference>
<evidence type="ECO:0000313" key="5">
    <source>
        <dbReference type="Proteomes" id="UP000494365"/>
    </source>
</evidence>